<comment type="caution">
    <text evidence="3">The sequence shown here is derived from an EMBL/GenBank/DDBJ whole genome shotgun (WGS) entry which is preliminary data.</text>
</comment>
<dbReference type="GO" id="GO:0005524">
    <property type="term" value="F:ATP binding"/>
    <property type="evidence" value="ECO:0007669"/>
    <property type="project" value="InterPro"/>
</dbReference>
<proteinExistence type="predicted"/>
<dbReference type="InterPro" id="IPR003959">
    <property type="entry name" value="ATPase_AAA_core"/>
</dbReference>
<sequence>MNYKNIEIIGLRGFADKQTLNIAVPNGQLGSGLSVIVGPNNSGKSTIYEAFRAISQNNPPSITEGRRNKDAGDRIEIKLFTTDETSLELKTVATGGSETVFHENELHRHTVKILTLPSRRTFSPFFNKSSWNREQYINNSTLAVVRGAQLDSFPYRLFEIQQNQNAFNSVLSKVIGTVPSWYIEQADDGNYYLKFNYNGSFHNSDGTGEGLLSVFTIVDTLYDSKEDDVIFIDEPELSLHPSLQRKLLQLILEYSKTRQILISTHSPFFISWDSIFSGGQIARTVKEITGTKIYQLKKNTADKLETLLQNLNNPHILGLDAKEIFFLEDNIILVEGQEDVIFLNKILELRNLSLNGTFYGWGVGGATNTDKIIQMLKDLGFKKIVAILDNNMKHLIIKLQKLFPEYKFVCIPTDDVRTKKETKSKPAIDGLIDNDGKNINSQYIGDIDELYTEVNNYFAYKS</sequence>
<dbReference type="InterPro" id="IPR034154">
    <property type="entry name" value="TOPRIM_DnaG/twinkle"/>
</dbReference>
<dbReference type="EMBL" id="SNRY01002315">
    <property type="protein sequence ID" value="KAA6325679.1"/>
    <property type="molecule type" value="Genomic_DNA"/>
</dbReference>
<reference evidence="3" key="1">
    <citation type="submission" date="2019-03" db="EMBL/GenBank/DDBJ databases">
        <title>Single cell metagenomics reveals metabolic interactions within the superorganism composed of flagellate Streblomastix strix and complex community of Bacteroidetes bacteria on its surface.</title>
        <authorList>
            <person name="Treitli S.C."/>
            <person name="Kolisko M."/>
            <person name="Husnik F."/>
            <person name="Keeling P."/>
            <person name="Hampl V."/>
        </authorList>
    </citation>
    <scope>NUCLEOTIDE SEQUENCE</scope>
    <source>
        <strain evidence="3">STM</strain>
    </source>
</reference>
<accession>A0A5J4QWN1</accession>
<name>A0A5J4QWN1_9ZZZZ</name>
<protein>
    <submittedName>
        <fullName evidence="3">Uncharacterized protein</fullName>
    </submittedName>
</protein>
<dbReference type="InterPro" id="IPR051396">
    <property type="entry name" value="Bact_Antivir_Def_Nuclease"/>
</dbReference>
<feature type="domain" description="ATPase AAA-type core" evidence="1">
    <location>
        <begin position="33"/>
        <end position="271"/>
    </location>
</feature>
<dbReference type="AlphaFoldDB" id="A0A5J4QWN1"/>
<dbReference type="InterPro" id="IPR034139">
    <property type="entry name" value="TOPRIM_OLD"/>
</dbReference>
<dbReference type="SUPFAM" id="SSF52540">
    <property type="entry name" value="P-loop containing nucleoside triphosphate hydrolases"/>
    <property type="match status" value="1"/>
</dbReference>
<organism evidence="3">
    <name type="scientific">termite gut metagenome</name>
    <dbReference type="NCBI Taxonomy" id="433724"/>
    <lineage>
        <taxon>unclassified sequences</taxon>
        <taxon>metagenomes</taxon>
        <taxon>organismal metagenomes</taxon>
    </lineage>
</organism>
<dbReference type="Pfam" id="PF20469">
    <property type="entry name" value="OLD-like_TOPRIM"/>
    <property type="match status" value="1"/>
</dbReference>
<gene>
    <name evidence="3" type="ORF">EZS27_025136</name>
</gene>
<dbReference type="Gene3D" id="3.40.50.300">
    <property type="entry name" value="P-loop containing nucleotide triphosphate hydrolases"/>
    <property type="match status" value="1"/>
</dbReference>
<dbReference type="InterPro" id="IPR027417">
    <property type="entry name" value="P-loop_NTPase"/>
</dbReference>
<dbReference type="Pfam" id="PF13304">
    <property type="entry name" value="AAA_21"/>
    <property type="match status" value="1"/>
</dbReference>
<evidence type="ECO:0000259" key="1">
    <source>
        <dbReference type="Pfam" id="PF13304"/>
    </source>
</evidence>
<dbReference type="GO" id="GO:0016887">
    <property type="term" value="F:ATP hydrolysis activity"/>
    <property type="evidence" value="ECO:0007669"/>
    <property type="project" value="InterPro"/>
</dbReference>
<dbReference type="PANTHER" id="PTHR43581">
    <property type="entry name" value="ATP/GTP PHOSPHATASE"/>
    <property type="match status" value="1"/>
</dbReference>
<dbReference type="PANTHER" id="PTHR43581:SF4">
    <property type="entry name" value="ATP_GTP PHOSPHATASE"/>
    <property type="match status" value="1"/>
</dbReference>
<dbReference type="CDD" id="cd01029">
    <property type="entry name" value="TOPRIM_primases"/>
    <property type="match status" value="1"/>
</dbReference>
<feature type="domain" description="OLD protein-like TOPRIM" evidence="2">
    <location>
        <begin position="326"/>
        <end position="390"/>
    </location>
</feature>
<evidence type="ECO:0000313" key="3">
    <source>
        <dbReference type="EMBL" id="KAA6325679.1"/>
    </source>
</evidence>
<evidence type="ECO:0000259" key="2">
    <source>
        <dbReference type="Pfam" id="PF20469"/>
    </source>
</evidence>